<feature type="compositionally biased region" description="Polar residues" evidence="10">
    <location>
        <begin position="109"/>
        <end position="136"/>
    </location>
</feature>
<feature type="region of interest" description="Disordered" evidence="10">
    <location>
        <begin position="737"/>
        <end position="799"/>
    </location>
</feature>
<keyword evidence="6" id="KW-0970">Cilium biogenesis/degradation</keyword>
<feature type="coiled-coil region" evidence="9">
    <location>
        <begin position="1438"/>
        <end position="1472"/>
    </location>
</feature>
<feature type="compositionally biased region" description="Acidic residues" evidence="10">
    <location>
        <begin position="261"/>
        <end position="277"/>
    </location>
</feature>
<protein>
    <recommendedName>
        <fullName evidence="3">Centrosomal protein of 162 kDa</fullName>
    </recommendedName>
</protein>
<dbReference type="PANTHER" id="PTHR34031">
    <property type="entry name" value="CENTROSOMAL PROTEIN OF 162 KDA"/>
    <property type="match status" value="1"/>
</dbReference>
<sequence>MRAKREARRSNSKPNSKSKLKAVAHVADSSSADEAALAKTSWIKQKQPREKTVESGQSGETRSENAEAKPVHSNAAMTQPAHLPLPSADVSLDLNDTRNFIDALLKGSTAPQPSASQNTQPLQPETSSEQQPTRNTIGALEDDESSLAPVHNMSQSANLVQSQPVQPAITPLATIPPVTDESPIDSIIEDIGSDYTFEKDDDISPSTAVKPTLASLDWDADPTNDSVSSLDAAHNSLKGDTQNQSKSNPPSVNQTTNPNAEVDEYSFEFDLSDDDVGGDGRKTGKPHLDEDIPQEKMNTFLETLLNETAASTVHENDKVQSPPHPKPPSTTALSNESTVIALKADLSSNLVGPSVTTENIPVTEHESANINVNTLTLSTTPTNPSPLNPTDKPPNLISLAGSIINEVVTGKLATPNDVISLATKVSSQFLNTSPALEPASSRPPTLNTAFPDPANILKLMTESGVGDPNLSLAGLSKPENLMKLASDVAAIATPGNNHGLTADNLMKLAGDVGSILSTTPTPESKQRGLEVGKVESDTGSVAASPIDSSFFFSSPEKSISDALAPVTVTTPVVLPVLEDAPPAAEIGDDESSLHEDVHANLNNTKSDANIDFRGNAYETFEDFLKKSNQELEADGKKASAKKGSNVAEPDNSPIKPPLSPVKTAAAPKVSTETNERGRKSSVSQIPRRPSATVTALPPAKKETAKSTFTISAIASAKKAALKRTNEKLVKAGLVNKPTSSTAAVPPRVSSSTSPERKSTSAETSPRKSASKSPTKAIARTPSPQQSRRNSKPSIPDTPDLLAQLDGILRKPTIPTTELLAQIDGALPSATTPTPPVLPKADLLAQIDSILPSAVSSKPPVIPDIDLLAKIDNALPSAVTSVPPTIQTTTLLSQIDAILPSAVTSVVPNIPLDPLVKASVENAAAEIQNLKRMLAESESEKLKLREEVSFLEHLRQQEAEIQRSGLSLSAAKEKVGELATKEEVEKVRKEIEEQETLIKGYQHENEKLTEQLKALKKQHKDQESRSFLRIETLQREIQTLKSQQQLPGGSATGSGGATTFDSVKLAARVDELSAQLVTQDRDFVEKEQALKGEIQKLKAQLGDALKSLEKYQGCSVEEVEAKQQKWAEEKNRLEAFIVELEGRVEKELAVKEMLLEQERLRMEARVSEVVGIEEKKAASGSLTSLGKSGKSSTKSSKGKLVGDAKRIKELENLVVELQEKLTRRSQSLTDSLPELLLANRPSIEEATYIKHLKDTIRRLQNEMEVKEASWFSKLEILHNETTELKERYEAKLTELQIRMEETQAASAQAIASATSVQSLASTNHITDLEQQLESLLARYHDKLTEATDIEISDHLHNAESKIAQAYKSREAKLRTRVVELENLVDSQAEMMESMRMDRAAAEKDAQLRAQMKDALVQSYETKIASLRKEFHDRVFGAEEQKLLAEIHRLRMELESLRGEHSDIKNRLEISEATRKSVHENTISILKQAQEESAKIALAHHERALTMLRDETKTQTAALLDSEVRRLQKALAEAETDVTRWQNKCANLESEKQSWKDGLRNETLLAEAQEKSDILEQSVKELQILNSDLQMQLQNSRGQWPPDQKRFHELESLLLEMETKFRKREMELQELINLTKRDAESQVAKVKAKYVPLLEKRDRELLYFRDEVFRLVEELEIIEKRKQL</sequence>
<feature type="coiled-coil region" evidence="9">
    <location>
        <begin position="919"/>
        <end position="1024"/>
    </location>
</feature>
<evidence type="ECO:0000256" key="10">
    <source>
        <dbReference type="SAM" id="MobiDB-lite"/>
    </source>
</evidence>
<feature type="compositionally biased region" description="Basic residues" evidence="10">
    <location>
        <begin position="1"/>
        <end position="22"/>
    </location>
</feature>
<keyword evidence="4" id="KW-0963">Cytoplasm</keyword>
<feature type="region of interest" description="Disordered" evidence="10">
    <location>
        <begin position="196"/>
        <end position="292"/>
    </location>
</feature>
<feature type="coiled-coil region" evidence="9">
    <location>
        <begin position="1199"/>
        <end position="1382"/>
    </location>
</feature>
<accession>A0A1Y2CM37</accession>
<evidence type="ECO:0000256" key="6">
    <source>
        <dbReference type="ARBA" id="ARBA00022794"/>
    </source>
</evidence>
<evidence type="ECO:0000256" key="2">
    <source>
        <dbReference type="ARBA" id="ARBA00009485"/>
    </source>
</evidence>
<proteinExistence type="inferred from homology"/>
<keyword evidence="8" id="KW-0206">Cytoskeleton</keyword>
<organism evidence="11 12">
    <name type="scientific">Rhizoclosmatium globosum</name>
    <dbReference type="NCBI Taxonomy" id="329046"/>
    <lineage>
        <taxon>Eukaryota</taxon>
        <taxon>Fungi</taxon>
        <taxon>Fungi incertae sedis</taxon>
        <taxon>Chytridiomycota</taxon>
        <taxon>Chytridiomycota incertae sedis</taxon>
        <taxon>Chytridiomycetes</taxon>
        <taxon>Chytridiales</taxon>
        <taxon>Chytriomycetaceae</taxon>
        <taxon>Rhizoclosmatium</taxon>
    </lineage>
</organism>
<evidence type="ECO:0000256" key="3">
    <source>
        <dbReference type="ARBA" id="ARBA00021406"/>
    </source>
</evidence>
<feature type="region of interest" description="Disordered" evidence="10">
    <location>
        <begin position="634"/>
        <end position="706"/>
    </location>
</feature>
<feature type="coiled-coil region" evidence="9">
    <location>
        <begin position="1515"/>
        <end position="1597"/>
    </location>
</feature>
<evidence type="ECO:0000313" key="12">
    <source>
        <dbReference type="Proteomes" id="UP000193642"/>
    </source>
</evidence>
<evidence type="ECO:0000256" key="9">
    <source>
        <dbReference type="SAM" id="Coils"/>
    </source>
</evidence>
<feature type="region of interest" description="Disordered" evidence="10">
    <location>
        <begin position="313"/>
        <end position="334"/>
    </location>
</feature>
<keyword evidence="12" id="KW-1185">Reference proteome</keyword>
<dbReference type="OrthoDB" id="2157184at2759"/>
<dbReference type="GO" id="GO:0005879">
    <property type="term" value="C:axonemal microtubule"/>
    <property type="evidence" value="ECO:0007669"/>
    <property type="project" value="TreeGrafter"/>
</dbReference>
<reference evidence="11 12" key="1">
    <citation type="submission" date="2016-07" db="EMBL/GenBank/DDBJ databases">
        <title>Pervasive Adenine N6-methylation of Active Genes in Fungi.</title>
        <authorList>
            <consortium name="DOE Joint Genome Institute"/>
            <person name="Mondo S.J."/>
            <person name="Dannebaum R.O."/>
            <person name="Kuo R.C."/>
            <person name="Labutti K."/>
            <person name="Haridas S."/>
            <person name="Kuo A."/>
            <person name="Salamov A."/>
            <person name="Ahrendt S.R."/>
            <person name="Lipzen A."/>
            <person name="Sullivan W."/>
            <person name="Andreopoulos W.B."/>
            <person name="Clum A."/>
            <person name="Lindquist E."/>
            <person name="Daum C."/>
            <person name="Ramamoorthy G.K."/>
            <person name="Gryganskyi A."/>
            <person name="Culley D."/>
            <person name="Magnuson J.K."/>
            <person name="James T.Y."/>
            <person name="O'Malley M.A."/>
            <person name="Stajich J.E."/>
            <person name="Spatafora J.W."/>
            <person name="Visel A."/>
            <person name="Grigoriev I.V."/>
        </authorList>
    </citation>
    <scope>NUCLEOTIDE SEQUENCE [LARGE SCALE GENOMIC DNA]</scope>
    <source>
        <strain evidence="11 12">JEL800</strain>
    </source>
</reference>
<feature type="compositionally biased region" description="Polar residues" evidence="10">
    <location>
        <begin position="238"/>
        <end position="259"/>
    </location>
</feature>
<evidence type="ECO:0000256" key="1">
    <source>
        <dbReference type="ARBA" id="ARBA00004114"/>
    </source>
</evidence>
<evidence type="ECO:0000313" key="11">
    <source>
        <dbReference type="EMBL" id="ORY48079.1"/>
    </source>
</evidence>
<evidence type="ECO:0000256" key="4">
    <source>
        <dbReference type="ARBA" id="ARBA00022490"/>
    </source>
</evidence>
<comment type="similarity">
    <text evidence="2">Belongs to the CEP162 family.</text>
</comment>
<feature type="compositionally biased region" description="Basic and acidic residues" evidence="10">
    <location>
        <begin position="278"/>
        <end position="292"/>
    </location>
</feature>
<dbReference type="EMBL" id="MCGO01000012">
    <property type="protein sequence ID" value="ORY48079.1"/>
    <property type="molecule type" value="Genomic_DNA"/>
</dbReference>
<keyword evidence="7 9" id="KW-0175">Coiled coil</keyword>
<dbReference type="STRING" id="329046.A0A1Y2CM37"/>
<dbReference type="InterPro" id="IPR038774">
    <property type="entry name" value="CEP162-like"/>
</dbReference>
<evidence type="ECO:0000256" key="5">
    <source>
        <dbReference type="ARBA" id="ARBA00022701"/>
    </source>
</evidence>
<evidence type="ECO:0000256" key="8">
    <source>
        <dbReference type="ARBA" id="ARBA00023212"/>
    </source>
</evidence>
<dbReference type="GO" id="GO:0060271">
    <property type="term" value="P:cilium assembly"/>
    <property type="evidence" value="ECO:0007669"/>
    <property type="project" value="TreeGrafter"/>
</dbReference>
<feature type="region of interest" description="Disordered" evidence="10">
    <location>
        <begin position="103"/>
        <end position="141"/>
    </location>
</feature>
<dbReference type="Proteomes" id="UP000193642">
    <property type="component" value="Unassembled WGS sequence"/>
</dbReference>
<name>A0A1Y2CM37_9FUNG</name>
<comment type="subcellular location">
    <subcellularLocation>
        <location evidence="1">Cytoplasm</location>
        <location evidence="1">Cytoskeleton</location>
        <location evidence="1">Microtubule organizing center</location>
        <location evidence="1">Centrosome</location>
        <location evidence="1">Centriole</location>
    </subcellularLocation>
</comment>
<dbReference type="GO" id="GO:0005814">
    <property type="term" value="C:centriole"/>
    <property type="evidence" value="ECO:0007669"/>
    <property type="project" value="UniProtKB-SubCell"/>
</dbReference>
<keyword evidence="5" id="KW-0493">Microtubule</keyword>
<feature type="compositionally biased region" description="Low complexity" evidence="10">
    <location>
        <begin position="23"/>
        <end position="38"/>
    </location>
</feature>
<feature type="compositionally biased region" description="Basic and acidic residues" evidence="10">
    <location>
        <begin position="61"/>
        <end position="70"/>
    </location>
</feature>
<evidence type="ECO:0000256" key="7">
    <source>
        <dbReference type="ARBA" id="ARBA00023054"/>
    </source>
</evidence>
<feature type="region of interest" description="Disordered" evidence="10">
    <location>
        <begin position="1"/>
        <end position="91"/>
    </location>
</feature>
<gene>
    <name evidence="11" type="ORF">BCR33DRAFT_714513</name>
</gene>
<feature type="compositionally biased region" description="Polar residues" evidence="10">
    <location>
        <begin position="761"/>
        <end position="773"/>
    </location>
</feature>
<dbReference type="PANTHER" id="PTHR34031:SF1">
    <property type="entry name" value="CENTROSOMAL PROTEIN OF 162 KDA"/>
    <property type="match status" value="1"/>
</dbReference>
<comment type="caution">
    <text evidence="11">The sequence shown here is derived from an EMBL/GenBank/DDBJ whole genome shotgun (WGS) entry which is preliminary data.</text>
</comment>